<proteinExistence type="predicted"/>
<organism evidence="1 2">
    <name type="scientific">Macrococcoides canis</name>
    <dbReference type="NCBI Taxonomy" id="1855823"/>
    <lineage>
        <taxon>Bacteria</taxon>
        <taxon>Bacillati</taxon>
        <taxon>Bacillota</taxon>
        <taxon>Bacilli</taxon>
        <taxon>Bacillales</taxon>
        <taxon>Staphylococcaceae</taxon>
        <taxon>Macrococcoides</taxon>
    </lineage>
</organism>
<protein>
    <submittedName>
        <fullName evidence="1">Uncharacterized protein</fullName>
    </submittedName>
</protein>
<dbReference type="Proteomes" id="UP000194154">
    <property type="component" value="Chromosome"/>
</dbReference>
<evidence type="ECO:0000313" key="2">
    <source>
        <dbReference type="Proteomes" id="UP000194154"/>
    </source>
</evidence>
<reference evidence="1 2" key="1">
    <citation type="journal article" date="2017" name="Int. J. Syst. Evol. Microbiol.">
        <title>Macrococcus canis sp. nov., a skin bacterium associated with infections in dogs.</title>
        <authorList>
            <person name="Gobeli Brawand S."/>
            <person name="Cotting K."/>
            <person name="Gomez-Sanz E."/>
            <person name="Collaud A."/>
            <person name="Thomann A."/>
            <person name="Brodard I."/>
            <person name="Rodriguez-Campos S."/>
            <person name="Strauss C."/>
            <person name="Perreten V."/>
        </authorList>
    </citation>
    <scope>NUCLEOTIDE SEQUENCE [LARGE SCALE GENOMIC DNA]</scope>
    <source>
        <strain evidence="1 2">KM45013</strain>
    </source>
</reference>
<accession>A0A1W7ABV9</accession>
<keyword evidence="2" id="KW-1185">Reference proteome</keyword>
<dbReference type="EMBL" id="CP021059">
    <property type="protein sequence ID" value="ARQ07098.1"/>
    <property type="molecule type" value="Genomic_DNA"/>
</dbReference>
<dbReference type="KEGG" id="mcak:MCCS_14570"/>
<gene>
    <name evidence="1" type="ORF">MCCS_14570</name>
</gene>
<dbReference type="AlphaFoldDB" id="A0A1W7ABV9"/>
<sequence length="32" mass="3685">MVGIGYSSIPGAFIKKPIRKEKENEHINQDRE</sequence>
<evidence type="ECO:0000313" key="1">
    <source>
        <dbReference type="EMBL" id="ARQ07098.1"/>
    </source>
</evidence>
<name>A0A1W7ABV9_9STAP</name>